<feature type="non-terminal residue" evidence="2">
    <location>
        <position position="74"/>
    </location>
</feature>
<evidence type="ECO:0000256" key="1">
    <source>
        <dbReference type="SAM" id="MobiDB-lite"/>
    </source>
</evidence>
<proteinExistence type="predicted"/>
<sequence>IDRRVRRRRQSRHHYPHQGRAVGPAERGRGRDPAADDRLHRRRGPEGGGRRRPRPRPRWHGWDGWHGRHGRHDV</sequence>
<dbReference type="AlphaFoldDB" id="A0A6J4PSL4"/>
<name>A0A6J4PSL4_9BACT</name>
<feature type="compositionally biased region" description="Basic residues" evidence="1">
    <location>
        <begin position="1"/>
        <end position="17"/>
    </location>
</feature>
<feature type="non-terminal residue" evidence="2">
    <location>
        <position position="1"/>
    </location>
</feature>
<reference evidence="2" key="1">
    <citation type="submission" date="2020-02" db="EMBL/GenBank/DDBJ databases">
        <authorList>
            <person name="Meier V. D."/>
        </authorList>
    </citation>
    <scope>NUCLEOTIDE SEQUENCE</scope>
    <source>
        <strain evidence="2">AVDCRST_MAG64</strain>
    </source>
</reference>
<feature type="region of interest" description="Disordered" evidence="1">
    <location>
        <begin position="1"/>
        <end position="74"/>
    </location>
</feature>
<evidence type="ECO:0000313" key="2">
    <source>
        <dbReference type="EMBL" id="CAA9418451.1"/>
    </source>
</evidence>
<dbReference type="EMBL" id="CADCUQ010000613">
    <property type="protein sequence ID" value="CAA9418451.1"/>
    <property type="molecule type" value="Genomic_DNA"/>
</dbReference>
<feature type="compositionally biased region" description="Basic and acidic residues" evidence="1">
    <location>
        <begin position="60"/>
        <end position="74"/>
    </location>
</feature>
<accession>A0A6J4PSL4</accession>
<organism evidence="2">
    <name type="scientific">uncultured Phycisphaerae bacterium</name>
    <dbReference type="NCBI Taxonomy" id="904963"/>
    <lineage>
        <taxon>Bacteria</taxon>
        <taxon>Pseudomonadati</taxon>
        <taxon>Planctomycetota</taxon>
        <taxon>Phycisphaerae</taxon>
        <taxon>environmental samples</taxon>
    </lineage>
</organism>
<feature type="compositionally biased region" description="Basic residues" evidence="1">
    <location>
        <begin position="50"/>
        <end position="59"/>
    </location>
</feature>
<gene>
    <name evidence="2" type="ORF">AVDCRST_MAG64-2724</name>
</gene>
<feature type="compositionally biased region" description="Basic and acidic residues" evidence="1">
    <location>
        <begin position="26"/>
        <end position="49"/>
    </location>
</feature>
<protein>
    <submittedName>
        <fullName evidence="2">Heat shock protein 60 family chaperone GroEL</fullName>
    </submittedName>
</protein>
<keyword evidence="2" id="KW-0346">Stress response</keyword>